<sequence>MPTPCLRTSNSTPTPDQQDLEMKGSKLKHQVDMGSRETTRFCHRTAGDRSAITATSSLQHLVASCSQSTNAVQPHTRSMPHFKVDMVAKKTMEHNNGFGVLLFAALCCVLVKFVLFFTPMEHTPSVLTLLLAVFKNTSIVVACIASHSQVVVQRGFQPSTLPFPFPTTCTSKFSPIPPLIQDPLPLKCNDGFGLPCFI</sequence>
<keyword evidence="2" id="KW-1133">Transmembrane helix</keyword>
<evidence type="ECO:0000313" key="4">
    <source>
        <dbReference type="Proteomes" id="UP000278807"/>
    </source>
</evidence>
<dbReference type="AlphaFoldDB" id="A0A0R3TTN1"/>
<name>A0A0R3TTN1_RODNA</name>
<proteinExistence type="predicted"/>
<protein>
    <submittedName>
        <fullName evidence="5">G_PROTEIN_RECEP_F3_4 domain-containing protein</fullName>
    </submittedName>
</protein>
<evidence type="ECO:0000313" key="3">
    <source>
        <dbReference type="EMBL" id="VDO09480.1"/>
    </source>
</evidence>
<keyword evidence="4" id="KW-1185">Reference proteome</keyword>
<feature type="region of interest" description="Disordered" evidence="1">
    <location>
        <begin position="1"/>
        <end position="24"/>
    </location>
</feature>
<evidence type="ECO:0000256" key="1">
    <source>
        <dbReference type="SAM" id="MobiDB-lite"/>
    </source>
</evidence>
<dbReference type="Proteomes" id="UP000278807">
    <property type="component" value="Unassembled WGS sequence"/>
</dbReference>
<feature type="transmembrane region" description="Helical" evidence="2">
    <location>
        <begin position="126"/>
        <end position="145"/>
    </location>
</feature>
<gene>
    <name evidence="3" type="ORF">HNAJ_LOCUS11074</name>
</gene>
<evidence type="ECO:0000256" key="2">
    <source>
        <dbReference type="SAM" id="Phobius"/>
    </source>
</evidence>
<evidence type="ECO:0000313" key="5">
    <source>
        <dbReference type="WBParaSite" id="HNAJ_0001108401-mRNA-1"/>
    </source>
</evidence>
<keyword evidence="2" id="KW-0472">Membrane</keyword>
<reference evidence="3 4" key="2">
    <citation type="submission" date="2018-11" db="EMBL/GenBank/DDBJ databases">
        <authorList>
            <consortium name="Pathogen Informatics"/>
        </authorList>
    </citation>
    <scope>NUCLEOTIDE SEQUENCE [LARGE SCALE GENOMIC DNA]</scope>
</reference>
<keyword evidence="2" id="KW-0812">Transmembrane</keyword>
<organism evidence="5">
    <name type="scientific">Rodentolepis nana</name>
    <name type="common">Dwarf tapeworm</name>
    <name type="synonym">Hymenolepis nana</name>
    <dbReference type="NCBI Taxonomy" id="102285"/>
    <lineage>
        <taxon>Eukaryota</taxon>
        <taxon>Metazoa</taxon>
        <taxon>Spiralia</taxon>
        <taxon>Lophotrochozoa</taxon>
        <taxon>Platyhelminthes</taxon>
        <taxon>Cestoda</taxon>
        <taxon>Eucestoda</taxon>
        <taxon>Cyclophyllidea</taxon>
        <taxon>Hymenolepididae</taxon>
        <taxon>Rodentolepis</taxon>
    </lineage>
</organism>
<reference evidence="5" key="1">
    <citation type="submission" date="2017-02" db="UniProtKB">
        <authorList>
            <consortium name="WormBaseParasite"/>
        </authorList>
    </citation>
    <scope>IDENTIFICATION</scope>
</reference>
<feature type="transmembrane region" description="Helical" evidence="2">
    <location>
        <begin position="98"/>
        <end position="120"/>
    </location>
</feature>
<feature type="compositionally biased region" description="Polar residues" evidence="1">
    <location>
        <begin position="1"/>
        <end position="17"/>
    </location>
</feature>
<accession>A0A0R3TTN1</accession>
<dbReference type="EMBL" id="UZAE01013362">
    <property type="protein sequence ID" value="VDO09480.1"/>
    <property type="molecule type" value="Genomic_DNA"/>
</dbReference>
<dbReference type="WBParaSite" id="HNAJ_0001108401-mRNA-1">
    <property type="protein sequence ID" value="HNAJ_0001108401-mRNA-1"/>
    <property type="gene ID" value="HNAJ_0001108401"/>
</dbReference>